<dbReference type="EMBL" id="ADVG01000003">
    <property type="protein sequence ID" value="EFH83709.1"/>
    <property type="molecule type" value="Genomic_DNA"/>
</dbReference>
<dbReference type="InParanoid" id="D6TTF8"/>
<dbReference type="SUPFAM" id="SSF52540">
    <property type="entry name" value="P-loop containing nucleoside triphosphate hydrolases"/>
    <property type="match status" value="1"/>
</dbReference>
<name>D6TTF8_KTERA</name>
<dbReference type="RefSeq" id="WP_007914597.1">
    <property type="nucleotide sequence ID" value="NZ_ADVG01000003.1"/>
</dbReference>
<sequence>MAHSPQPDAQGAQEPFDFNQIFIGREQQMAEFGRLLREWKYTLAQEELDAPGAPELPSPRNKLPGLVVMLYGRGGFGKSTLLNRYYGIASQANEQGMGGRLTLCGPVDWEFAVEGRRAIYNPSQGQALVQSSKRK</sequence>
<evidence type="ECO:0000313" key="1">
    <source>
        <dbReference type="EMBL" id="EFH83709.1"/>
    </source>
</evidence>
<reference evidence="1 2" key="1">
    <citation type="journal article" date="2011" name="Stand. Genomic Sci.">
        <title>Non-contiguous finished genome sequence and contextual data of the filamentous soil bacterium Ktedonobacter racemifer type strain (SOSP1-21).</title>
        <authorList>
            <person name="Chang Y.J."/>
            <person name="Land M."/>
            <person name="Hauser L."/>
            <person name="Chertkov O."/>
            <person name="Del Rio T.G."/>
            <person name="Nolan M."/>
            <person name="Copeland A."/>
            <person name="Tice H."/>
            <person name="Cheng J.F."/>
            <person name="Lucas S."/>
            <person name="Han C."/>
            <person name="Goodwin L."/>
            <person name="Pitluck S."/>
            <person name="Ivanova N."/>
            <person name="Ovchinikova G."/>
            <person name="Pati A."/>
            <person name="Chen A."/>
            <person name="Palaniappan K."/>
            <person name="Mavromatis K."/>
            <person name="Liolios K."/>
            <person name="Brettin T."/>
            <person name="Fiebig A."/>
            <person name="Rohde M."/>
            <person name="Abt B."/>
            <person name="Goker M."/>
            <person name="Detter J.C."/>
            <person name="Woyke T."/>
            <person name="Bristow J."/>
            <person name="Eisen J.A."/>
            <person name="Markowitz V."/>
            <person name="Hugenholtz P."/>
            <person name="Kyrpides N.C."/>
            <person name="Klenk H.P."/>
            <person name="Lapidus A."/>
        </authorList>
    </citation>
    <scope>NUCLEOTIDE SEQUENCE [LARGE SCALE GENOMIC DNA]</scope>
    <source>
        <strain evidence="2">DSM 44963</strain>
    </source>
</reference>
<keyword evidence="2" id="KW-1185">Reference proteome</keyword>
<proteinExistence type="predicted"/>
<dbReference type="STRING" id="485913.Krac_4704"/>
<gene>
    <name evidence="1" type="ORF">Krac_4704</name>
</gene>
<evidence type="ECO:0000313" key="2">
    <source>
        <dbReference type="Proteomes" id="UP000004508"/>
    </source>
</evidence>
<accession>D6TTF8</accession>
<dbReference type="InterPro" id="IPR027417">
    <property type="entry name" value="P-loop_NTPase"/>
</dbReference>
<organism evidence="1 2">
    <name type="scientific">Ktedonobacter racemifer DSM 44963</name>
    <dbReference type="NCBI Taxonomy" id="485913"/>
    <lineage>
        <taxon>Bacteria</taxon>
        <taxon>Bacillati</taxon>
        <taxon>Chloroflexota</taxon>
        <taxon>Ktedonobacteria</taxon>
        <taxon>Ktedonobacterales</taxon>
        <taxon>Ktedonobacteraceae</taxon>
        <taxon>Ktedonobacter</taxon>
    </lineage>
</organism>
<protein>
    <submittedName>
        <fullName evidence="1">Uncharacterized protein</fullName>
    </submittedName>
</protein>
<dbReference type="AlphaFoldDB" id="D6TTF8"/>
<dbReference type="Proteomes" id="UP000004508">
    <property type="component" value="Unassembled WGS sequence"/>
</dbReference>
<comment type="caution">
    <text evidence="1">The sequence shown here is derived from an EMBL/GenBank/DDBJ whole genome shotgun (WGS) entry which is preliminary data.</text>
</comment>